<accession>A0A017RX13</accession>
<keyword evidence="7" id="KW-0573">Peptidoglycan synthesis</keyword>
<evidence type="ECO:0000256" key="8">
    <source>
        <dbReference type="ARBA" id="ARBA00022989"/>
    </source>
</evidence>
<evidence type="ECO:0000313" key="12">
    <source>
        <dbReference type="EMBL" id="EYE88465.1"/>
    </source>
</evidence>
<evidence type="ECO:0000256" key="9">
    <source>
        <dbReference type="ARBA" id="ARBA00023136"/>
    </source>
</evidence>
<evidence type="ECO:0000256" key="3">
    <source>
        <dbReference type="ARBA" id="ARBA00022676"/>
    </source>
</evidence>
<sequence length="368" mass="40194">MILDKKIFKNLDYSIIISIFLLVFIGLLTISSATRVYLGGTPRYVISQAVWFLVSICVGVVILNIDYNSIGGYYKILYISSIILLILVLLIGSERNGAKAWLGIGPFGGQPSELAKIATIITISKLLEDMENINNLKNLGKLAFVAILPMALIQLQPDLGTNLIFAVTIFGMLFTAGLDKRIIYGGIVSLATSVIAVWELGILKSYQKDRILVFFRPELDRLGSGYNAYVAKTAIGSGKFFGMGLFNGIQSSGNFIPESHTDFIFCVFAEEWGFLGAVVLLVLFLNIILKSINIASTSKDKFGKYLTIGIITMITFQVLQNIGMDIGLMPITGIPLPFISYGGSSLLTTVVSISLILNVGARRKKINF</sequence>
<feature type="transmembrane region" description="Helical" evidence="11">
    <location>
        <begin position="339"/>
        <end position="361"/>
    </location>
</feature>
<dbReference type="GO" id="GO:0032153">
    <property type="term" value="C:cell division site"/>
    <property type="evidence" value="ECO:0007669"/>
    <property type="project" value="TreeGrafter"/>
</dbReference>
<feature type="transmembrane region" description="Helical" evidence="11">
    <location>
        <begin position="183"/>
        <end position="203"/>
    </location>
</feature>
<feature type="transmembrane region" description="Helical" evidence="11">
    <location>
        <begin position="45"/>
        <end position="65"/>
    </location>
</feature>
<feature type="transmembrane region" description="Helical" evidence="11">
    <location>
        <begin position="72"/>
        <end position="92"/>
    </location>
</feature>
<dbReference type="GO" id="GO:0051301">
    <property type="term" value="P:cell division"/>
    <property type="evidence" value="ECO:0007669"/>
    <property type="project" value="InterPro"/>
</dbReference>
<comment type="subcellular location">
    <subcellularLocation>
        <location evidence="1">Membrane</location>
        <topology evidence="1">Multi-pass membrane protein</topology>
    </subcellularLocation>
</comment>
<evidence type="ECO:0008006" key="14">
    <source>
        <dbReference type="Google" id="ProtNLM"/>
    </source>
</evidence>
<dbReference type="GO" id="GO:0071555">
    <property type="term" value="P:cell wall organization"/>
    <property type="evidence" value="ECO:0007669"/>
    <property type="project" value="UniProtKB-KW"/>
</dbReference>
<dbReference type="InterPro" id="IPR001182">
    <property type="entry name" value="FtsW/RodA"/>
</dbReference>
<keyword evidence="5 11" id="KW-0812">Transmembrane</keyword>
<evidence type="ECO:0000256" key="5">
    <source>
        <dbReference type="ARBA" id="ARBA00022692"/>
    </source>
</evidence>
<dbReference type="AlphaFoldDB" id="A0A017RX13"/>
<comment type="caution">
    <text evidence="12">The sequence shown here is derived from an EMBL/GenBank/DDBJ whole genome shotgun (WGS) entry which is preliminary data.</text>
</comment>
<keyword evidence="8 11" id="KW-1133">Transmembrane helix</keyword>
<keyword evidence="6" id="KW-0133">Cell shape</keyword>
<dbReference type="PANTHER" id="PTHR30474">
    <property type="entry name" value="CELL CYCLE PROTEIN"/>
    <property type="match status" value="1"/>
</dbReference>
<evidence type="ECO:0000256" key="1">
    <source>
        <dbReference type="ARBA" id="ARBA00004141"/>
    </source>
</evidence>
<dbReference type="GO" id="GO:0009252">
    <property type="term" value="P:peptidoglycan biosynthetic process"/>
    <property type="evidence" value="ECO:0007669"/>
    <property type="project" value="UniProtKB-KW"/>
</dbReference>
<dbReference type="STRING" id="1403537.Q428_07735"/>
<evidence type="ECO:0000256" key="7">
    <source>
        <dbReference type="ARBA" id="ARBA00022984"/>
    </source>
</evidence>
<feature type="transmembrane region" description="Helical" evidence="11">
    <location>
        <begin position="159"/>
        <end position="176"/>
    </location>
</feature>
<dbReference type="InterPro" id="IPR011923">
    <property type="entry name" value="RodA/MrdB"/>
</dbReference>
<reference evidence="12 13" key="1">
    <citation type="journal article" date="2014" name="Genome Announc.">
        <title>Draft Genome Sequence of Fervidicella metallireducens Strain AeBT, an Iron-Reducing Thermoanaerobe from the Great Artesian Basin.</title>
        <authorList>
            <person name="Patel B.K."/>
        </authorList>
    </citation>
    <scope>NUCLEOTIDE SEQUENCE [LARGE SCALE GENOMIC DNA]</scope>
    <source>
        <strain evidence="12 13">AeB</strain>
    </source>
</reference>
<dbReference type="EMBL" id="AZQP01000020">
    <property type="protein sequence ID" value="EYE88465.1"/>
    <property type="molecule type" value="Genomic_DNA"/>
</dbReference>
<keyword evidence="4" id="KW-0808">Transferase</keyword>
<dbReference type="Pfam" id="PF01098">
    <property type="entry name" value="FTSW_RODA_SPOVE"/>
    <property type="match status" value="1"/>
</dbReference>
<dbReference type="GO" id="GO:0016757">
    <property type="term" value="F:glycosyltransferase activity"/>
    <property type="evidence" value="ECO:0007669"/>
    <property type="project" value="UniProtKB-KW"/>
</dbReference>
<evidence type="ECO:0000256" key="11">
    <source>
        <dbReference type="SAM" id="Phobius"/>
    </source>
</evidence>
<organism evidence="12 13">
    <name type="scientific">Fervidicella metallireducens AeB</name>
    <dbReference type="NCBI Taxonomy" id="1403537"/>
    <lineage>
        <taxon>Bacteria</taxon>
        <taxon>Bacillati</taxon>
        <taxon>Bacillota</taxon>
        <taxon>Clostridia</taxon>
        <taxon>Eubacteriales</taxon>
        <taxon>Clostridiaceae</taxon>
        <taxon>Fervidicella</taxon>
    </lineage>
</organism>
<dbReference type="Proteomes" id="UP000019681">
    <property type="component" value="Unassembled WGS sequence"/>
</dbReference>
<keyword evidence="9 11" id="KW-0472">Membrane</keyword>
<dbReference type="OrthoDB" id="9812661at2"/>
<keyword evidence="10" id="KW-0961">Cell wall biogenesis/degradation</keyword>
<protein>
    <recommendedName>
        <fullName evidence="14">Rod shape-determining protein RodA</fullName>
    </recommendedName>
</protein>
<keyword evidence="13" id="KW-1185">Reference proteome</keyword>
<evidence type="ECO:0000256" key="4">
    <source>
        <dbReference type="ARBA" id="ARBA00022679"/>
    </source>
</evidence>
<dbReference type="PANTHER" id="PTHR30474:SF1">
    <property type="entry name" value="PEPTIDOGLYCAN GLYCOSYLTRANSFERASE MRDB"/>
    <property type="match status" value="1"/>
</dbReference>
<dbReference type="NCBIfam" id="TIGR02210">
    <property type="entry name" value="rodA_shape"/>
    <property type="match status" value="1"/>
</dbReference>
<proteinExistence type="predicted"/>
<evidence type="ECO:0000256" key="10">
    <source>
        <dbReference type="ARBA" id="ARBA00023316"/>
    </source>
</evidence>
<evidence type="ECO:0000256" key="6">
    <source>
        <dbReference type="ARBA" id="ARBA00022960"/>
    </source>
</evidence>
<dbReference type="PROSITE" id="PS00428">
    <property type="entry name" value="FTSW_RODA_SPOVE"/>
    <property type="match status" value="1"/>
</dbReference>
<feature type="transmembrane region" description="Helical" evidence="11">
    <location>
        <begin position="12"/>
        <end position="33"/>
    </location>
</feature>
<keyword evidence="2" id="KW-1003">Cell membrane</keyword>
<gene>
    <name evidence="12" type="ORF">Q428_07735</name>
</gene>
<dbReference type="GO" id="GO:0005886">
    <property type="term" value="C:plasma membrane"/>
    <property type="evidence" value="ECO:0007669"/>
    <property type="project" value="TreeGrafter"/>
</dbReference>
<keyword evidence="3" id="KW-0328">Glycosyltransferase</keyword>
<evidence type="ECO:0000256" key="2">
    <source>
        <dbReference type="ARBA" id="ARBA00022475"/>
    </source>
</evidence>
<name>A0A017RX13_9CLOT</name>
<feature type="transmembrane region" description="Helical" evidence="11">
    <location>
        <begin position="272"/>
        <end position="290"/>
    </location>
</feature>
<dbReference type="InterPro" id="IPR018365">
    <property type="entry name" value="Cell_cycle_FtsW-rel_CS"/>
</dbReference>
<evidence type="ECO:0000313" key="13">
    <source>
        <dbReference type="Proteomes" id="UP000019681"/>
    </source>
</evidence>
<dbReference type="GO" id="GO:0015648">
    <property type="term" value="F:lipid-linked peptidoglycan transporter activity"/>
    <property type="evidence" value="ECO:0007669"/>
    <property type="project" value="TreeGrafter"/>
</dbReference>
<dbReference type="GO" id="GO:0008360">
    <property type="term" value="P:regulation of cell shape"/>
    <property type="evidence" value="ECO:0007669"/>
    <property type="project" value="UniProtKB-KW"/>
</dbReference>
<feature type="transmembrane region" description="Helical" evidence="11">
    <location>
        <begin position="302"/>
        <end position="319"/>
    </location>
</feature>
<dbReference type="RefSeq" id="WP_035379653.1">
    <property type="nucleotide sequence ID" value="NZ_AZQP01000020.1"/>
</dbReference>